<feature type="transmembrane region" description="Helical" evidence="6">
    <location>
        <begin position="58"/>
        <end position="80"/>
    </location>
</feature>
<name>A0A024U2I8_9STRA</name>
<keyword evidence="3 6" id="KW-1133">Transmembrane helix</keyword>
<dbReference type="AlphaFoldDB" id="A0A024U2I8"/>
<proteinExistence type="predicted"/>
<protein>
    <recommendedName>
        <fullName evidence="7">Amino acid transporter transmembrane domain-containing protein</fullName>
    </recommendedName>
</protein>
<keyword evidence="4 6" id="KW-0472">Membrane</keyword>
<dbReference type="RefSeq" id="XP_008870574.1">
    <property type="nucleotide sequence ID" value="XM_008872352.1"/>
</dbReference>
<evidence type="ECO:0000313" key="8">
    <source>
        <dbReference type="EMBL" id="ETW00439.1"/>
    </source>
</evidence>
<feature type="transmembrane region" description="Helical" evidence="6">
    <location>
        <begin position="206"/>
        <end position="224"/>
    </location>
</feature>
<dbReference type="OrthoDB" id="40134at2759"/>
<feature type="transmembrane region" description="Helical" evidence="6">
    <location>
        <begin position="163"/>
        <end position="186"/>
    </location>
</feature>
<dbReference type="PANTHER" id="PTHR22950">
    <property type="entry name" value="AMINO ACID TRANSPORTER"/>
    <property type="match status" value="1"/>
</dbReference>
<accession>A0A024U2I8</accession>
<dbReference type="GO" id="GO:0005774">
    <property type="term" value="C:vacuolar membrane"/>
    <property type="evidence" value="ECO:0007669"/>
    <property type="project" value="TreeGrafter"/>
</dbReference>
<evidence type="ECO:0000259" key="7">
    <source>
        <dbReference type="Pfam" id="PF01490"/>
    </source>
</evidence>
<dbReference type="EMBL" id="KI913964">
    <property type="protein sequence ID" value="ETW00439.1"/>
    <property type="molecule type" value="Genomic_DNA"/>
</dbReference>
<sequence length="549" mass="58627">MYTGNDMTGSSRPRASSPFFTVEDAKASFNLFCCVYGIGTLGMPGNFARAGPVCGTIALAYMGLVNVYASVVCSRVMVLAPRSVKTFADLGEFALGRRGRVAVVVSQMGVCLFVPCAFLVLGGTLLDVIIPDAFSPVVWSVLMSISILPIALIPTLKEGAGAALAGCLGTILADFIAVGVLIHYLYHASPQPVPSPTISFDSIVSTFGNLSLAYGAAIVIPDLQRQHSQPTRMPRVVFVTMTIITALFVAIASTGYAMVGCQIPGNLLFAVSGRALGFTAARGAVVLAFMAMQLHITIGFSVLLHPAFYYVEQLVLGVHHPPRHKFQALSDTEASEDGNQHDDVVDLESSKMQLQHDSVDNSAFPQPCRSSLSLEPIADNEAGTINDSAASSSCHRTHTPSLMSRPEEEVEHSANTPETAHVPGKAVARSVIRTCIVAALTLVSVVLHDHFHELVDLVGASSVSLSCIVLPILCYLKVCHTDIGVVERSFCYFTITVCTILSVYVTAQSASKMLVARTAASDVVFPYCPVPFQHFAYTNSTHYSAIRHH</sequence>
<feature type="transmembrane region" description="Helical" evidence="6">
    <location>
        <begin position="490"/>
        <end position="507"/>
    </location>
</feature>
<feature type="transmembrane region" description="Helical" evidence="6">
    <location>
        <begin position="137"/>
        <end position="156"/>
    </location>
</feature>
<feature type="domain" description="Amino acid transporter transmembrane" evidence="7">
    <location>
        <begin position="26"/>
        <end position="510"/>
    </location>
</feature>
<organism evidence="8">
    <name type="scientific">Aphanomyces invadans</name>
    <dbReference type="NCBI Taxonomy" id="157072"/>
    <lineage>
        <taxon>Eukaryota</taxon>
        <taxon>Sar</taxon>
        <taxon>Stramenopiles</taxon>
        <taxon>Oomycota</taxon>
        <taxon>Saprolegniomycetes</taxon>
        <taxon>Saprolegniales</taxon>
        <taxon>Verrucalvaceae</taxon>
        <taxon>Aphanomyces</taxon>
    </lineage>
</organism>
<feature type="transmembrane region" description="Helical" evidence="6">
    <location>
        <begin position="431"/>
        <end position="451"/>
    </location>
</feature>
<feature type="transmembrane region" description="Helical" evidence="6">
    <location>
        <begin position="101"/>
        <end position="125"/>
    </location>
</feature>
<evidence type="ECO:0000256" key="5">
    <source>
        <dbReference type="SAM" id="MobiDB-lite"/>
    </source>
</evidence>
<evidence type="ECO:0000256" key="3">
    <source>
        <dbReference type="ARBA" id="ARBA00022989"/>
    </source>
</evidence>
<dbReference type="GeneID" id="20084116"/>
<feature type="transmembrane region" description="Helical" evidence="6">
    <location>
        <begin position="457"/>
        <end position="478"/>
    </location>
</feature>
<evidence type="ECO:0000256" key="6">
    <source>
        <dbReference type="SAM" id="Phobius"/>
    </source>
</evidence>
<feature type="compositionally biased region" description="Polar residues" evidence="5">
    <location>
        <begin position="384"/>
        <end position="402"/>
    </location>
</feature>
<feature type="transmembrane region" description="Helical" evidence="6">
    <location>
        <begin position="236"/>
        <end position="259"/>
    </location>
</feature>
<dbReference type="GO" id="GO:0015179">
    <property type="term" value="F:L-amino acid transmembrane transporter activity"/>
    <property type="evidence" value="ECO:0007669"/>
    <property type="project" value="TreeGrafter"/>
</dbReference>
<feature type="region of interest" description="Disordered" evidence="5">
    <location>
        <begin position="384"/>
        <end position="406"/>
    </location>
</feature>
<evidence type="ECO:0000256" key="1">
    <source>
        <dbReference type="ARBA" id="ARBA00004141"/>
    </source>
</evidence>
<feature type="transmembrane region" description="Helical" evidence="6">
    <location>
        <begin position="279"/>
        <end position="304"/>
    </location>
</feature>
<reference evidence="8" key="1">
    <citation type="submission" date="2013-12" db="EMBL/GenBank/DDBJ databases">
        <title>The Genome Sequence of Aphanomyces invadans NJM9701.</title>
        <authorList>
            <consortium name="The Broad Institute Genomics Platform"/>
            <person name="Russ C."/>
            <person name="Tyler B."/>
            <person name="van West P."/>
            <person name="Dieguez-Uribeondo J."/>
            <person name="Young S.K."/>
            <person name="Zeng Q."/>
            <person name="Gargeya S."/>
            <person name="Fitzgerald M."/>
            <person name="Abouelleil A."/>
            <person name="Alvarado L."/>
            <person name="Chapman S.B."/>
            <person name="Gainer-Dewar J."/>
            <person name="Goldberg J."/>
            <person name="Griggs A."/>
            <person name="Gujja S."/>
            <person name="Hansen M."/>
            <person name="Howarth C."/>
            <person name="Imamovic A."/>
            <person name="Ireland A."/>
            <person name="Larimer J."/>
            <person name="McCowan C."/>
            <person name="Murphy C."/>
            <person name="Pearson M."/>
            <person name="Poon T.W."/>
            <person name="Priest M."/>
            <person name="Roberts A."/>
            <person name="Saif S."/>
            <person name="Shea T."/>
            <person name="Sykes S."/>
            <person name="Wortman J."/>
            <person name="Nusbaum C."/>
            <person name="Birren B."/>
        </authorList>
    </citation>
    <scope>NUCLEOTIDE SEQUENCE [LARGE SCALE GENOMIC DNA]</scope>
    <source>
        <strain evidence="8">NJM9701</strain>
    </source>
</reference>
<keyword evidence="2 6" id="KW-0812">Transmembrane</keyword>
<dbReference type="PANTHER" id="PTHR22950:SF349">
    <property type="entry name" value="AMINO ACID TRANSPORTER TRANSMEMBRANE DOMAIN-CONTAINING PROTEIN"/>
    <property type="match status" value="1"/>
</dbReference>
<dbReference type="STRING" id="157072.A0A024U2I8"/>
<evidence type="ECO:0000256" key="2">
    <source>
        <dbReference type="ARBA" id="ARBA00022692"/>
    </source>
</evidence>
<dbReference type="VEuPathDB" id="FungiDB:H310_07066"/>
<dbReference type="InterPro" id="IPR013057">
    <property type="entry name" value="AA_transpt_TM"/>
</dbReference>
<gene>
    <name evidence="8" type="ORF">H310_07066</name>
</gene>
<dbReference type="eggNOG" id="KOG1303">
    <property type="taxonomic scope" value="Eukaryota"/>
</dbReference>
<dbReference type="Pfam" id="PF01490">
    <property type="entry name" value="Aa_trans"/>
    <property type="match status" value="1"/>
</dbReference>
<evidence type="ECO:0000256" key="4">
    <source>
        <dbReference type="ARBA" id="ARBA00023136"/>
    </source>
</evidence>
<comment type="subcellular location">
    <subcellularLocation>
        <location evidence="1">Membrane</location>
        <topology evidence="1">Multi-pass membrane protein</topology>
    </subcellularLocation>
</comment>